<dbReference type="InterPro" id="IPR013083">
    <property type="entry name" value="Znf_RING/FYVE/PHD"/>
</dbReference>
<evidence type="ECO:0000313" key="9">
    <source>
        <dbReference type="Proteomes" id="UP000008281"/>
    </source>
</evidence>
<dbReference type="InterPro" id="IPR018123">
    <property type="entry name" value="WWE-dom_subgr"/>
</dbReference>
<dbReference type="PROSITE" id="PS50918">
    <property type="entry name" value="WWE"/>
    <property type="match status" value="1"/>
</dbReference>
<dbReference type="InterPro" id="IPR037197">
    <property type="entry name" value="WWE_dom_sf"/>
</dbReference>
<dbReference type="OrthoDB" id="10065815at2759"/>
<dbReference type="GO" id="GO:0006511">
    <property type="term" value="P:ubiquitin-dependent protein catabolic process"/>
    <property type="evidence" value="ECO:0007669"/>
    <property type="project" value="TreeGrafter"/>
</dbReference>
<accession>E3N073</accession>
<feature type="domain" description="WWE" evidence="7">
    <location>
        <begin position="131"/>
        <end position="208"/>
    </location>
</feature>
<keyword evidence="1" id="KW-0479">Metal-binding</keyword>
<dbReference type="SUPFAM" id="SSF117839">
    <property type="entry name" value="WWE domain"/>
    <property type="match status" value="1"/>
</dbReference>
<dbReference type="InterPro" id="IPR017907">
    <property type="entry name" value="Znf_RING_CS"/>
</dbReference>
<proteinExistence type="predicted"/>
<dbReference type="PANTHER" id="PTHR13417">
    <property type="entry name" value="E3 UBIQUITIN-PROTEIN LIGASE RNF146"/>
    <property type="match status" value="1"/>
</dbReference>
<name>E3N073_CAERE</name>
<dbReference type="PANTHER" id="PTHR13417:SF8">
    <property type="entry name" value="E3 UBIQUITIN-PROTEIN LIGASE"/>
    <property type="match status" value="1"/>
</dbReference>
<dbReference type="InterPro" id="IPR018957">
    <property type="entry name" value="Znf_C3HC4_RING-type"/>
</dbReference>
<dbReference type="GO" id="GO:0072572">
    <property type="term" value="F:poly-ADP-D-ribose binding"/>
    <property type="evidence" value="ECO:0007669"/>
    <property type="project" value="InterPro"/>
</dbReference>
<organism evidence="9">
    <name type="scientific">Caenorhabditis remanei</name>
    <name type="common">Caenorhabditis vulgaris</name>
    <dbReference type="NCBI Taxonomy" id="31234"/>
    <lineage>
        <taxon>Eukaryota</taxon>
        <taxon>Metazoa</taxon>
        <taxon>Ecdysozoa</taxon>
        <taxon>Nematoda</taxon>
        <taxon>Chromadorea</taxon>
        <taxon>Rhabditida</taxon>
        <taxon>Rhabditina</taxon>
        <taxon>Rhabditomorpha</taxon>
        <taxon>Rhabditoidea</taxon>
        <taxon>Rhabditidae</taxon>
        <taxon>Peloderinae</taxon>
        <taxon>Caenorhabditis</taxon>
    </lineage>
</organism>
<dbReference type="InterPro" id="IPR001841">
    <property type="entry name" value="Znf_RING"/>
</dbReference>
<evidence type="ECO:0000259" key="6">
    <source>
        <dbReference type="PROSITE" id="PS50089"/>
    </source>
</evidence>
<dbReference type="HOGENOM" id="CLU_100726_1_0_1"/>
<dbReference type="OMA" id="MIFFENP"/>
<dbReference type="GO" id="GO:0005737">
    <property type="term" value="C:cytoplasm"/>
    <property type="evidence" value="ECO:0007669"/>
    <property type="project" value="TreeGrafter"/>
</dbReference>
<dbReference type="Proteomes" id="UP000008281">
    <property type="component" value="Unassembled WGS sequence"/>
</dbReference>
<dbReference type="FunCoup" id="E3N073">
    <property type="interactions" value="578"/>
</dbReference>
<evidence type="ECO:0000256" key="5">
    <source>
        <dbReference type="SAM" id="MobiDB-lite"/>
    </source>
</evidence>
<dbReference type="GO" id="GO:0016055">
    <property type="term" value="P:Wnt signaling pathway"/>
    <property type="evidence" value="ECO:0007669"/>
    <property type="project" value="InterPro"/>
</dbReference>
<dbReference type="eggNOG" id="KOG0824">
    <property type="taxonomic scope" value="Eukaryota"/>
</dbReference>
<evidence type="ECO:0000259" key="7">
    <source>
        <dbReference type="PROSITE" id="PS50918"/>
    </source>
</evidence>
<feature type="region of interest" description="Disordered" evidence="5">
    <location>
        <begin position="104"/>
        <end position="126"/>
    </location>
</feature>
<dbReference type="SUPFAM" id="SSF57850">
    <property type="entry name" value="RING/U-box"/>
    <property type="match status" value="1"/>
</dbReference>
<feature type="domain" description="RING-type" evidence="6">
    <location>
        <begin position="19"/>
        <end position="58"/>
    </location>
</feature>
<evidence type="ECO:0000256" key="4">
    <source>
        <dbReference type="PROSITE-ProRule" id="PRU00175"/>
    </source>
</evidence>
<evidence type="ECO:0000256" key="3">
    <source>
        <dbReference type="ARBA" id="ARBA00022833"/>
    </source>
</evidence>
<evidence type="ECO:0008006" key="10">
    <source>
        <dbReference type="Google" id="ProtNLM"/>
    </source>
</evidence>
<dbReference type="Pfam" id="PF02825">
    <property type="entry name" value="WWE"/>
    <property type="match status" value="1"/>
</dbReference>
<dbReference type="PROSITE" id="PS50089">
    <property type="entry name" value="ZF_RING_2"/>
    <property type="match status" value="1"/>
</dbReference>
<dbReference type="AlphaFoldDB" id="E3N073"/>
<dbReference type="GO" id="GO:0005634">
    <property type="term" value="C:nucleus"/>
    <property type="evidence" value="ECO:0007669"/>
    <property type="project" value="TreeGrafter"/>
</dbReference>
<sequence>MSLTPPRFQSMNAVIEAECPVCSSQMIAPTAIPACGHKFCFTCLKGVCMNGMGCPMCRGPIDPSIFSLPSQVLDLKMDVPLSPVVVQDKCKFLLKSPFKKHEKRSISDKPIEKRDTSPSETPAPSALNLDASLLDDNLPEEKMYWLYRGKNQGWWRFDPRHERDIDKAYNNDEDHCEVTICGRTYVIDFNGQCQYPKGVPTQRREVKRVSSADFDTMGVKGLAGVFVPTS</sequence>
<dbReference type="GO" id="GO:0061630">
    <property type="term" value="F:ubiquitin protein ligase activity"/>
    <property type="evidence" value="ECO:0007669"/>
    <property type="project" value="InterPro"/>
</dbReference>
<dbReference type="InParanoid" id="E3N073"/>
<dbReference type="Gene3D" id="3.30.720.50">
    <property type="match status" value="1"/>
</dbReference>
<keyword evidence="2 4" id="KW-0863">Zinc-finger</keyword>
<dbReference type="FunFam" id="3.30.720.50:FF:000010">
    <property type="entry name" value="Zinc finger protein"/>
    <property type="match status" value="1"/>
</dbReference>
<dbReference type="SMART" id="SM00184">
    <property type="entry name" value="RING"/>
    <property type="match status" value="1"/>
</dbReference>
<keyword evidence="9" id="KW-1185">Reference proteome</keyword>
<dbReference type="GO" id="GO:0008270">
    <property type="term" value="F:zinc ion binding"/>
    <property type="evidence" value="ECO:0007669"/>
    <property type="project" value="UniProtKB-KW"/>
</dbReference>
<evidence type="ECO:0000256" key="2">
    <source>
        <dbReference type="ARBA" id="ARBA00022771"/>
    </source>
</evidence>
<gene>
    <name evidence="8" type="ORF">CRE_12153</name>
</gene>
<dbReference type="Gene3D" id="3.30.40.10">
    <property type="entry name" value="Zinc/RING finger domain, C3HC4 (zinc finger)"/>
    <property type="match status" value="1"/>
</dbReference>
<dbReference type="InterPro" id="IPR004170">
    <property type="entry name" value="WWE_dom"/>
</dbReference>
<evidence type="ECO:0000256" key="1">
    <source>
        <dbReference type="ARBA" id="ARBA00022723"/>
    </source>
</evidence>
<dbReference type="Pfam" id="PF00097">
    <property type="entry name" value="zf-C3HC4"/>
    <property type="match status" value="1"/>
</dbReference>
<dbReference type="EMBL" id="DS268504">
    <property type="protein sequence ID" value="EFP13279.1"/>
    <property type="molecule type" value="Genomic_DNA"/>
</dbReference>
<dbReference type="SMART" id="SM00678">
    <property type="entry name" value="WWE"/>
    <property type="match status" value="1"/>
</dbReference>
<dbReference type="PROSITE" id="PS00518">
    <property type="entry name" value="ZF_RING_1"/>
    <property type="match status" value="1"/>
</dbReference>
<dbReference type="STRING" id="31234.E3N073"/>
<evidence type="ECO:0000313" key="8">
    <source>
        <dbReference type="EMBL" id="EFP13279.1"/>
    </source>
</evidence>
<feature type="compositionally biased region" description="Basic and acidic residues" evidence="5">
    <location>
        <begin position="104"/>
        <end position="117"/>
    </location>
</feature>
<protein>
    <recommendedName>
        <fullName evidence="10">E3 ubiquitin-protein ligase</fullName>
    </recommendedName>
</protein>
<dbReference type="InterPro" id="IPR033509">
    <property type="entry name" value="RNF146"/>
</dbReference>
<reference evidence="8" key="1">
    <citation type="submission" date="2007-07" db="EMBL/GenBank/DDBJ databases">
        <title>PCAP assembly of the Caenorhabditis remanei genome.</title>
        <authorList>
            <consortium name="The Caenorhabditis remanei Sequencing Consortium"/>
            <person name="Wilson R.K."/>
        </authorList>
    </citation>
    <scope>NUCLEOTIDE SEQUENCE [LARGE SCALE GENOMIC DNA]</scope>
    <source>
        <strain evidence="8">PB4641</strain>
    </source>
</reference>
<keyword evidence="3" id="KW-0862">Zinc</keyword>